<sequence>MPLSLATLSSNETPSQESFFLALDQSAADNADQERRWKNEILALKTENEELRIFYDASLDSETMRSKEKDEEIARLRKELEETKYKLATREINCIQKDTEIAGLQRKLDGESKDKDAQVGTREERNDQLRGENVDLKKIEERQDAQIPDLHHELERMQQTCTRQDELLMSNRTRLMAHSKREAELQRKIKSLEDVIKQETESKMEVQRKLEAQKAITTRTDLRAAEAEGSLAAAQDEVTKAVSHHQATIHAQMAELSSNKVNIDKYRRDLGACENLINDIQADRDSSIAGLKNIVKLRDVMISEIYYVLRSYVATYTQYKDRDLKPIEISLYTMLLRVRRLSKLCFPQRLHLLATKEELNFTSNKQISRAIERVNGTPDEDMQRWLQLGVQGGAEAVNGREELARNDWRVDGGKVWIGSVYVSVD</sequence>
<proteinExistence type="predicted"/>
<name>A0A6A6RJR6_9PLEO</name>
<accession>A0A6A6RJR6</accession>
<protein>
    <submittedName>
        <fullName evidence="3">Uncharacterized protein</fullName>
    </submittedName>
</protein>
<feature type="region of interest" description="Disordered" evidence="2">
    <location>
        <begin position="107"/>
        <end position="126"/>
    </location>
</feature>
<evidence type="ECO:0000256" key="2">
    <source>
        <dbReference type="SAM" id="MobiDB-lite"/>
    </source>
</evidence>
<keyword evidence="4" id="KW-1185">Reference proteome</keyword>
<reference evidence="3" key="1">
    <citation type="journal article" date="2020" name="Stud. Mycol.">
        <title>101 Dothideomycetes genomes: a test case for predicting lifestyles and emergence of pathogens.</title>
        <authorList>
            <person name="Haridas S."/>
            <person name="Albert R."/>
            <person name="Binder M."/>
            <person name="Bloem J."/>
            <person name="Labutti K."/>
            <person name="Salamov A."/>
            <person name="Andreopoulos B."/>
            <person name="Baker S."/>
            <person name="Barry K."/>
            <person name="Bills G."/>
            <person name="Bluhm B."/>
            <person name="Cannon C."/>
            <person name="Castanera R."/>
            <person name="Culley D."/>
            <person name="Daum C."/>
            <person name="Ezra D."/>
            <person name="Gonzalez J."/>
            <person name="Henrissat B."/>
            <person name="Kuo A."/>
            <person name="Liang C."/>
            <person name="Lipzen A."/>
            <person name="Lutzoni F."/>
            <person name="Magnuson J."/>
            <person name="Mondo S."/>
            <person name="Nolan M."/>
            <person name="Ohm R."/>
            <person name="Pangilinan J."/>
            <person name="Park H.-J."/>
            <person name="Ramirez L."/>
            <person name="Alfaro M."/>
            <person name="Sun H."/>
            <person name="Tritt A."/>
            <person name="Yoshinaga Y."/>
            <person name="Zwiers L.-H."/>
            <person name="Turgeon B."/>
            <person name="Goodwin S."/>
            <person name="Spatafora J."/>
            <person name="Crous P."/>
            <person name="Grigoriev I."/>
        </authorList>
    </citation>
    <scope>NUCLEOTIDE SEQUENCE</scope>
    <source>
        <strain evidence="3">CBS 473.64</strain>
    </source>
</reference>
<evidence type="ECO:0000313" key="4">
    <source>
        <dbReference type="Proteomes" id="UP000799753"/>
    </source>
</evidence>
<feature type="coiled-coil region" evidence="1">
    <location>
        <begin position="59"/>
        <end position="93"/>
    </location>
</feature>
<dbReference type="Proteomes" id="UP000799753">
    <property type="component" value="Unassembled WGS sequence"/>
</dbReference>
<gene>
    <name evidence="3" type="ORF">P280DRAFT_536178</name>
</gene>
<organism evidence="3 4">
    <name type="scientific">Massarina eburnea CBS 473.64</name>
    <dbReference type="NCBI Taxonomy" id="1395130"/>
    <lineage>
        <taxon>Eukaryota</taxon>
        <taxon>Fungi</taxon>
        <taxon>Dikarya</taxon>
        <taxon>Ascomycota</taxon>
        <taxon>Pezizomycotina</taxon>
        <taxon>Dothideomycetes</taxon>
        <taxon>Pleosporomycetidae</taxon>
        <taxon>Pleosporales</taxon>
        <taxon>Massarineae</taxon>
        <taxon>Massarinaceae</taxon>
        <taxon>Massarina</taxon>
    </lineage>
</organism>
<evidence type="ECO:0000313" key="3">
    <source>
        <dbReference type="EMBL" id="KAF2635522.1"/>
    </source>
</evidence>
<evidence type="ECO:0000256" key="1">
    <source>
        <dbReference type="SAM" id="Coils"/>
    </source>
</evidence>
<keyword evidence="1" id="KW-0175">Coiled coil</keyword>
<dbReference type="EMBL" id="MU006806">
    <property type="protein sequence ID" value="KAF2635522.1"/>
    <property type="molecule type" value="Genomic_DNA"/>
</dbReference>
<feature type="coiled-coil region" evidence="1">
    <location>
        <begin position="175"/>
        <end position="209"/>
    </location>
</feature>
<dbReference type="AlphaFoldDB" id="A0A6A6RJR6"/>